<name>A0AAN6TJ32_9PEZI</name>
<dbReference type="GeneID" id="89938774"/>
<evidence type="ECO:0000256" key="2">
    <source>
        <dbReference type="ARBA" id="ARBA00038334"/>
    </source>
</evidence>
<accession>A0AAN6TJ32</accession>
<dbReference type="SUPFAM" id="SSF53474">
    <property type="entry name" value="alpha/beta-Hydrolases"/>
    <property type="match status" value="1"/>
</dbReference>
<gene>
    <name evidence="4" type="ORF">N656DRAFT_776519</name>
</gene>
<dbReference type="InterPro" id="IPR029058">
    <property type="entry name" value="AB_hydrolase_fold"/>
</dbReference>
<dbReference type="AlphaFoldDB" id="A0AAN6TJ32"/>
<feature type="domain" description="AB hydrolase-1" evidence="3">
    <location>
        <begin position="44"/>
        <end position="327"/>
    </location>
</feature>
<proteinExistence type="inferred from homology"/>
<dbReference type="RefSeq" id="XP_064672968.1">
    <property type="nucleotide sequence ID" value="XM_064814649.1"/>
</dbReference>
<keyword evidence="1" id="KW-0378">Hydrolase</keyword>
<sequence>MVDKLTPTDSRVQHHTLTIPNSNKTYHYLLAEPPSGTTPSGTALLIHGFPDLAFAWRYQIPHLATTHNLRVIAPDMAGYGQTDVDPDNLSLYSYKSVIDDLVAIVNHVTGDANGQIVLGGHDWGGAVAWRFALWYPERLLGVFSVCTPYWPPNPGPFVSKADLVKRLPNFGYQVQFEGRDIERVVVGPARTRAFLSVAYGAKGKDGSEKGGKALFNTSHGVDLDAVEQDQVGESPLLSKEEMDYYVQEFTRQGMKGPTNWYRTLKVNYDEEKDLVKAGKSKITVPSLMVTASRDAALPPAMAEGMGQYFDHLVKKEVNATHWALWEAAAEVNAHISEFVGTIMEGRPLKASI</sequence>
<reference evidence="4" key="2">
    <citation type="submission" date="2023-05" db="EMBL/GenBank/DDBJ databases">
        <authorList>
            <consortium name="Lawrence Berkeley National Laboratory"/>
            <person name="Steindorff A."/>
            <person name="Hensen N."/>
            <person name="Bonometti L."/>
            <person name="Westerberg I."/>
            <person name="Brannstrom I.O."/>
            <person name="Guillou S."/>
            <person name="Cros-Aarteil S."/>
            <person name="Calhoun S."/>
            <person name="Haridas S."/>
            <person name="Kuo A."/>
            <person name="Mondo S."/>
            <person name="Pangilinan J."/>
            <person name="Riley R."/>
            <person name="Labutti K."/>
            <person name="Andreopoulos B."/>
            <person name="Lipzen A."/>
            <person name="Chen C."/>
            <person name="Yanf M."/>
            <person name="Daum C."/>
            <person name="Ng V."/>
            <person name="Clum A."/>
            <person name="Ohm R."/>
            <person name="Martin F."/>
            <person name="Silar P."/>
            <person name="Natvig D."/>
            <person name="Lalanne C."/>
            <person name="Gautier V."/>
            <person name="Ament-Velasquez S.L."/>
            <person name="Kruys A."/>
            <person name="Hutchinson M.I."/>
            <person name="Powell A.J."/>
            <person name="Barry K."/>
            <person name="Miller A.N."/>
            <person name="Grigoriev I.V."/>
            <person name="Debuchy R."/>
            <person name="Gladieux P."/>
            <person name="Thoren M.H."/>
            <person name="Johannesson H."/>
        </authorList>
    </citation>
    <scope>NUCLEOTIDE SEQUENCE</scope>
    <source>
        <strain evidence="4">CBS 508.74</strain>
    </source>
</reference>
<dbReference type="PRINTS" id="PR00111">
    <property type="entry name" value="ABHYDROLASE"/>
</dbReference>
<evidence type="ECO:0000259" key="3">
    <source>
        <dbReference type="Pfam" id="PF00561"/>
    </source>
</evidence>
<dbReference type="GO" id="GO:0016787">
    <property type="term" value="F:hydrolase activity"/>
    <property type="evidence" value="ECO:0007669"/>
    <property type="project" value="UniProtKB-KW"/>
</dbReference>
<dbReference type="PANTHER" id="PTHR43329">
    <property type="entry name" value="EPOXIDE HYDROLASE"/>
    <property type="match status" value="1"/>
</dbReference>
<comment type="caution">
    <text evidence="4">The sequence shown here is derived from an EMBL/GenBank/DDBJ whole genome shotgun (WGS) entry which is preliminary data.</text>
</comment>
<comment type="similarity">
    <text evidence="2">Belongs to the AB hydrolase superfamily. Epoxide hydrolase family.</text>
</comment>
<dbReference type="EMBL" id="MU853335">
    <property type="protein sequence ID" value="KAK4115398.1"/>
    <property type="molecule type" value="Genomic_DNA"/>
</dbReference>
<dbReference type="PRINTS" id="PR00412">
    <property type="entry name" value="EPOXHYDRLASE"/>
</dbReference>
<dbReference type="Proteomes" id="UP001302812">
    <property type="component" value="Unassembled WGS sequence"/>
</dbReference>
<protein>
    <submittedName>
        <fullName evidence="4">Alpha/beta-hydrolase</fullName>
    </submittedName>
</protein>
<dbReference type="Pfam" id="PF00561">
    <property type="entry name" value="Abhydrolase_1"/>
    <property type="match status" value="1"/>
</dbReference>
<organism evidence="4 5">
    <name type="scientific">Canariomyces notabilis</name>
    <dbReference type="NCBI Taxonomy" id="2074819"/>
    <lineage>
        <taxon>Eukaryota</taxon>
        <taxon>Fungi</taxon>
        <taxon>Dikarya</taxon>
        <taxon>Ascomycota</taxon>
        <taxon>Pezizomycotina</taxon>
        <taxon>Sordariomycetes</taxon>
        <taxon>Sordariomycetidae</taxon>
        <taxon>Sordariales</taxon>
        <taxon>Chaetomiaceae</taxon>
        <taxon>Canariomyces</taxon>
    </lineage>
</organism>
<evidence type="ECO:0000256" key="1">
    <source>
        <dbReference type="ARBA" id="ARBA00022801"/>
    </source>
</evidence>
<dbReference type="InterPro" id="IPR000639">
    <property type="entry name" value="Epox_hydrolase-like"/>
</dbReference>
<evidence type="ECO:0000313" key="5">
    <source>
        <dbReference type="Proteomes" id="UP001302812"/>
    </source>
</evidence>
<dbReference type="Gene3D" id="3.40.50.1820">
    <property type="entry name" value="alpha/beta hydrolase"/>
    <property type="match status" value="1"/>
</dbReference>
<keyword evidence="5" id="KW-1185">Reference proteome</keyword>
<dbReference type="InterPro" id="IPR000073">
    <property type="entry name" value="AB_hydrolase_1"/>
</dbReference>
<reference evidence="4" key="1">
    <citation type="journal article" date="2023" name="Mol. Phylogenet. Evol.">
        <title>Genome-scale phylogeny and comparative genomics of the fungal order Sordariales.</title>
        <authorList>
            <person name="Hensen N."/>
            <person name="Bonometti L."/>
            <person name="Westerberg I."/>
            <person name="Brannstrom I.O."/>
            <person name="Guillou S."/>
            <person name="Cros-Aarteil S."/>
            <person name="Calhoun S."/>
            <person name="Haridas S."/>
            <person name="Kuo A."/>
            <person name="Mondo S."/>
            <person name="Pangilinan J."/>
            <person name="Riley R."/>
            <person name="LaButti K."/>
            <person name="Andreopoulos B."/>
            <person name="Lipzen A."/>
            <person name="Chen C."/>
            <person name="Yan M."/>
            <person name="Daum C."/>
            <person name="Ng V."/>
            <person name="Clum A."/>
            <person name="Steindorff A."/>
            <person name="Ohm R.A."/>
            <person name="Martin F."/>
            <person name="Silar P."/>
            <person name="Natvig D.O."/>
            <person name="Lalanne C."/>
            <person name="Gautier V."/>
            <person name="Ament-Velasquez S.L."/>
            <person name="Kruys A."/>
            <person name="Hutchinson M.I."/>
            <person name="Powell A.J."/>
            <person name="Barry K."/>
            <person name="Miller A.N."/>
            <person name="Grigoriev I.V."/>
            <person name="Debuchy R."/>
            <person name="Gladieux P."/>
            <person name="Hiltunen Thoren M."/>
            <person name="Johannesson H."/>
        </authorList>
    </citation>
    <scope>NUCLEOTIDE SEQUENCE</scope>
    <source>
        <strain evidence="4">CBS 508.74</strain>
    </source>
</reference>
<evidence type="ECO:0000313" key="4">
    <source>
        <dbReference type="EMBL" id="KAK4115398.1"/>
    </source>
</evidence>